<name>A0A1I4VT44_9NEIS</name>
<dbReference type="InterPro" id="IPR017453">
    <property type="entry name" value="GCV_H_sub"/>
</dbReference>
<dbReference type="Proteomes" id="UP000242869">
    <property type="component" value="Unassembled WGS sequence"/>
</dbReference>
<evidence type="ECO:0000256" key="2">
    <source>
        <dbReference type="ARBA" id="ARBA00022823"/>
    </source>
</evidence>
<dbReference type="GO" id="GO:0005960">
    <property type="term" value="C:glycine cleavage complex"/>
    <property type="evidence" value="ECO:0007669"/>
    <property type="project" value="InterPro"/>
</dbReference>
<dbReference type="CDD" id="cd06848">
    <property type="entry name" value="GCS_H"/>
    <property type="match status" value="1"/>
</dbReference>
<dbReference type="NCBIfam" id="TIGR00527">
    <property type="entry name" value="gcvH"/>
    <property type="match status" value="1"/>
</dbReference>
<evidence type="ECO:0000259" key="5">
    <source>
        <dbReference type="PROSITE" id="PS50968"/>
    </source>
</evidence>
<keyword evidence="2 3" id="KW-0450">Lipoyl</keyword>
<comment type="function">
    <text evidence="3">The glycine cleavage system catalyzes the degradation of glycine. The H protein shuttles the methylamine group of glycine from the P protein to the T protein.</text>
</comment>
<reference evidence="7" key="1">
    <citation type="submission" date="2016-10" db="EMBL/GenBank/DDBJ databases">
        <authorList>
            <person name="Varghese N."/>
            <person name="Submissions S."/>
        </authorList>
    </citation>
    <scope>NUCLEOTIDE SEQUENCE [LARGE SCALE GENOMIC DNA]</scope>
    <source>
        <strain evidence="7">DSM 6150</strain>
    </source>
</reference>
<evidence type="ECO:0000313" key="7">
    <source>
        <dbReference type="Proteomes" id="UP000242869"/>
    </source>
</evidence>
<comment type="subunit">
    <text evidence="3">The glycine cleavage system is composed of four proteins: P, T, L and H.</text>
</comment>
<gene>
    <name evidence="3" type="primary">gcvH</name>
    <name evidence="6" type="ORF">SAMN05660284_00370</name>
</gene>
<organism evidence="6 7">
    <name type="scientific">Formivibrio citricus</name>
    <dbReference type="NCBI Taxonomy" id="83765"/>
    <lineage>
        <taxon>Bacteria</taxon>
        <taxon>Pseudomonadati</taxon>
        <taxon>Pseudomonadota</taxon>
        <taxon>Betaproteobacteria</taxon>
        <taxon>Neisseriales</taxon>
        <taxon>Chitinibacteraceae</taxon>
        <taxon>Formivibrio</taxon>
    </lineage>
</organism>
<dbReference type="InterPro" id="IPR003016">
    <property type="entry name" value="2-oxoA_DH_lipoyl-BS"/>
</dbReference>
<dbReference type="PANTHER" id="PTHR11715:SF3">
    <property type="entry name" value="GLYCINE CLEAVAGE SYSTEM H PROTEIN-RELATED"/>
    <property type="match status" value="1"/>
</dbReference>
<dbReference type="InterPro" id="IPR002930">
    <property type="entry name" value="GCV_H"/>
</dbReference>
<accession>A0A1I4VT44</accession>
<dbReference type="PANTHER" id="PTHR11715">
    <property type="entry name" value="GLYCINE CLEAVAGE SYSTEM H PROTEIN"/>
    <property type="match status" value="1"/>
</dbReference>
<dbReference type="GO" id="GO:0019464">
    <property type="term" value="P:glycine decarboxylation via glycine cleavage system"/>
    <property type="evidence" value="ECO:0007669"/>
    <property type="project" value="UniProtKB-UniRule"/>
</dbReference>
<evidence type="ECO:0000256" key="4">
    <source>
        <dbReference type="PIRSR" id="PIRSR617453-50"/>
    </source>
</evidence>
<dbReference type="InterPro" id="IPR033753">
    <property type="entry name" value="GCV_H/Fam206"/>
</dbReference>
<comment type="similarity">
    <text evidence="1 3">Belongs to the GcvH family.</text>
</comment>
<dbReference type="HAMAP" id="MF_00272">
    <property type="entry name" value="GcvH"/>
    <property type="match status" value="1"/>
</dbReference>
<comment type="cofactor">
    <cofactor evidence="3">
        <name>(R)-lipoate</name>
        <dbReference type="ChEBI" id="CHEBI:83088"/>
    </cofactor>
    <text evidence="3">Binds 1 lipoyl cofactor covalently.</text>
</comment>
<dbReference type="SUPFAM" id="SSF51230">
    <property type="entry name" value="Single hybrid motif"/>
    <property type="match status" value="1"/>
</dbReference>
<dbReference type="Gene3D" id="2.40.50.100">
    <property type="match status" value="1"/>
</dbReference>
<keyword evidence="7" id="KW-1185">Reference proteome</keyword>
<dbReference type="GO" id="GO:0005829">
    <property type="term" value="C:cytosol"/>
    <property type="evidence" value="ECO:0007669"/>
    <property type="project" value="TreeGrafter"/>
</dbReference>
<dbReference type="OrthoDB" id="9796712at2"/>
<evidence type="ECO:0000313" key="6">
    <source>
        <dbReference type="EMBL" id="SFN04370.1"/>
    </source>
</evidence>
<dbReference type="RefSeq" id="WP_091190423.1">
    <property type="nucleotide sequence ID" value="NZ_FOVE01000002.1"/>
</dbReference>
<protein>
    <recommendedName>
        <fullName evidence="3">Glycine cleavage system H protein</fullName>
    </recommendedName>
</protein>
<dbReference type="STRING" id="83765.SAMN05660284_00370"/>
<dbReference type="GO" id="GO:0009249">
    <property type="term" value="P:protein lipoylation"/>
    <property type="evidence" value="ECO:0007669"/>
    <property type="project" value="TreeGrafter"/>
</dbReference>
<sequence>MKYTPDHEWLRVETDGTVTIGITHHAQDALGDLVFVELPEIGKHFAKEEPACVIESVKAAGDVKMPVAGTILAVNEALVDAPEKVNEDAEGEGWFIRVKPDDIADVDGLMDEAAYKALLNE</sequence>
<dbReference type="AlphaFoldDB" id="A0A1I4VT44"/>
<dbReference type="InterPro" id="IPR011053">
    <property type="entry name" value="Single_hybrid_motif"/>
</dbReference>
<evidence type="ECO:0000256" key="1">
    <source>
        <dbReference type="ARBA" id="ARBA00009249"/>
    </source>
</evidence>
<proteinExistence type="inferred from homology"/>
<evidence type="ECO:0000256" key="3">
    <source>
        <dbReference type="HAMAP-Rule" id="MF_00272"/>
    </source>
</evidence>
<dbReference type="PROSITE" id="PS00189">
    <property type="entry name" value="LIPOYL"/>
    <property type="match status" value="1"/>
</dbReference>
<feature type="modified residue" description="N6-lipoyllysine" evidence="3 4">
    <location>
        <position position="58"/>
    </location>
</feature>
<dbReference type="Pfam" id="PF01597">
    <property type="entry name" value="GCV_H"/>
    <property type="match status" value="1"/>
</dbReference>
<dbReference type="EMBL" id="FOVE01000002">
    <property type="protein sequence ID" value="SFN04370.1"/>
    <property type="molecule type" value="Genomic_DNA"/>
</dbReference>
<feature type="domain" description="Lipoyl-binding" evidence="5">
    <location>
        <begin position="17"/>
        <end position="99"/>
    </location>
</feature>
<dbReference type="NCBIfam" id="NF002270">
    <property type="entry name" value="PRK01202.1"/>
    <property type="match status" value="1"/>
</dbReference>
<dbReference type="InterPro" id="IPR000089">
    <property type="entry name" value="Biotin_lipoyl"/>
</dbReference>
<dbReference type="PROSITE" id="PS50968">
    <property type="entry name" value="BIOTINYL_LIPOYL"/>
    <property type="match status" value="1"/>
</dbReference>